<feature type="domain" description="Copper amine oxidase N2-terminal" evidence="12">
    <location>
        <begin position="96"/>
        <end position="157"/>
    </location>
</feature>
<dbReference type="Pfam" id="PF01179">
    <property type="entry name" value="Cu_amine_oxid"/>
    <property type="match status" value="1"/>
</dbReference>
<dbReference type="FunFam" id="3.10.450.40:FF:000022">
    <property type="entry name" value="Amine oxidase"/>
    <property type="match status" value="1"/>
</dbReference>
<dbReference type="eggNOG" id="KOG1186">
    <property type="taxonomic scope" value="Eukaryota"/>
</dbReference>
<dbReference type="InterPro" id="IPR000269">
    <property type="entry name" value="Cu_amine_oxidase"/>
</dbReference>
<dbReference type="InterPro" id="IPR036460">
    <property type="entry name" value="Cu_amine_oxidase_C_sf"/>
</dbReference>
<feature type="domain" description="Copper amine oxidase N3-terminal" evidence="13">
    <location>
        <begin position="185"/>
        <end position="274"/>
    </location>
</feature>
<dbReference type="EC" id="1.4.3.-" evidence="8"/>
<keyword evidence="10" id="KW-0812">Transmembrane</keyword>
<name>C3Z0Z6_BRAFL</name>
<dbReference type="PRINTS" id="PR00766">
    <property type="entry name" value="CUDAOXIDASE"/>
</dbReference>
<evidence type="ECO:0000256" key="9">
    <source>
        <dbReference type="SAM" id="MobiDB-lite"/>
    </source>
</evidence>
<evidence type="ECO:0000313" key="14">
    <source>
        <dbReference type="EMBL" id="EEN53695.1"/>
    </source>
</evidence>
<dbReference type="SUPFAM" id="SSF54416">
    <property type="entry name" value="Amine oxidase N-terminal region"/>
    <property type="match status" value="2"/>
</dbReference>
<dbReference type="PANTHER" id="PTHR10638:SF20">
    <property type="entry name" value="AMINE OXIDASE"/>
    <property type="match status" value="1"/>
</dbReference>
<evidence type="ECO:0000256" key="4">
    <source>
        <dbReference type="ARBA" id="ARBA00023002"/>
    </source>
</evidence>
<evidence type="ECO:0000259" key="12">
    <source>
        <dbReference type="Pfam" id="PF02727"/>
    </source>
</evidence>
<organism>
    <name type="scientific">Branchiostoma floridae</name>
    <name type="common">Florida lancelet</name>
    <name type="synonym">Amphioxus</name>
    <dbReference type="NCBI Taxonomy" id="7739"/>
    <lineage>
        <taxon>Eukaryota</taxon>
        <taxon>Metazoa</taxon>
        <taxon>Chordata</taxon>
        <taxon>Cephalochordata</taxon>
        <taxon>Leptocardii</taxon>
        <taxon>Amphioxiformes</taxon>
        <taxon>Branchiostomatidae</taxon>
        <taxon>Branchiostoma</taxon>
    </lineage>
</organism>
<accession>C3Z0Z6</accession>
<protein>
    <recommendedName>
        <fullName evidence="8">Amine oxidase</fullName>
        <ecNumber evidence="8">1.4.3.-</ecNumber>
    </recommendedName>
</protein>
<evidence type="ECO:0000256" key="10">
    <source>
        <dbReference type="SAM" id="Phobius"/>
    </source>
</evidence>
<proteinExistence type="inferred from homology"/>
<comment type="similarity">
    <text evidence="1 8">Belongs to the copper/topaquinone oxidase family.</text>
</comment>
<dbReference type="AlphaFoldDB" id="C3Z0Z6"/>
<evidence type="ECO:0000259" key="13">
    <source>
        <dbReference type="Pfam" id="PF02728"/>
    </source>
</evidence>
<dbReference type="InterPro" id="IPR016182">
    <property type="entry name" value="Cu_amine_oxidase_N-reg"/>
</dbReference>
<dbReference type="EMBL" id="GG666571">
    <property type="protein sequence ID" value="EEN53695.1"/>
    <property type="molecule type" value="Genomic_DNA"/>
</dbReference>
<keyword evidence="10" id="KW-0472">Membrane</keyword>
<evidence type="ECO:0000256" key="5">
    <source>
        <dbReference type="ARBA" id="ARBA00023008"/>
    </source>
</evidence>
<evidence type="ECO:0000256" key="1">
    <source>
        <dbReference type="ARBA" id="ARBA00007983"/>
    </source>
</evidence>
<reference evidence="14" key="1">
    <citation type="journal article" date="2008" name="Nature">
        <title>The amphioxus genome and the evolution of the chordate karyotype.</title>
        <authorList>
            <consortium name="US DOE Joint Genome Institute (JGI-PGF)"/>
            <person name="Putnam N.H."/>
            <person name="Butts T."/>
            <person name="Ferrier D.E.K."/>
            <person name="Furlong R.F."/>
            <person name="Hellsten U."/>
            <person name="Kawashima T."/>
            <person name="Robinson-Rechavi M."/>
            <person name="Shoguchi E."/>
            <person name="Terry A."/>
            <person name="Yu J.-K."/>
            <person name="Benito-Gutierrez E.L."/>
            <person name="Dubchak I."/>
            <person name="Garcia-Fernandez J."/>
            <person name="Gibson-Brown J.J."/>
            <person name="Grigoriev I.V."/>
            <person name="Horton A.C."/>
            <person name="de Jong P.J."/>
            <person name="Jurka J."/>
            <person name="Kapitonov V.V."/>
            <person name="Kohara Y."/>
            <person name="Kuroki Y."/>
            <person name="Lindquist E."/>
            <person name="Lucas S."/>
            <person name="Osoegawa K."/>
            <person name="Pennacchio L.A."/>
            <person name="Salamov A.A."/>
            <person name="Satou Y."/>
            <person name="Sauka-Spengler T."/>
            <person name="Schmutz J."/>
            <person name="Shin-I T."/>
            <person name="Toyoda A."/>
            <person name="Bronner-Fraser M."/>
            <person name="Fujiyama A."/>
            <person name="Holland L.Z."/>
            <person name="Holland P.W.H."/>
            <person name="Satoh N."/>
            <person name="Rokhsar D.S."/>
        </authorList>
    </citation>
    <scope>NUCLEOTIDE SEQUENCE [LARGE SCALE GENOMIC DNA]</scope>
    <source>
        <strain evidence="14">S238N-H82</strain>
        <tissue evidence="14">Testes</tissue>
    </source>
</reference>
<keyword evidence="5 8" id="KW-0186">Copper</keyword>
<dbReference type="GO" id="GO:0008131">
    <property type="term" value="F:primary methylamine oxidase activity"/>
    <property type="evidence" value="ECO:0007669"/>
    <property type="project" value="InterPro"/>
</dbReference>
<dbReference type="FunFam" id="2.70.98.20:FF:000002">
    <property type="entry name" value="Amine oxidase"/>
    <property type="match status" value="1"/>
</dbReference>
<dbReference type="GO" id="GO:0005507">
    <property type="term" value="F:copper ion binding"/>
    <property type="evidence" value="ECO:0007669"/>
    <property type="project" value="InterPro"/>
</dbReference>
<feature type="region of interest" description="Disordered" evidence="9">
    <location>
        <begin position="155"/>
        <end position="179"/>
    </location>
</feature>
<dbReference type="InParanoid" id="C3Z0Z6"/>
<gene>
    <name evidence="14" type="ORF">BRAFLDRAFT_77414</name>
</gene>
<sequence length="782" mass="87936">MEMDDDGKAYKVRSPGGSVLWKVATGVLLAVCIALAVALAVVVLGDVKPCGAGMTAVTVPDGPPGVFDDLTAAEIKAARDYLLGVTPLDMTPVQVATFYDNYIYLVELHLPPKAEALAYLDNNGPRPERQALVTVYGGGRTQPVVEQYVVGPLPTPTRHTTYAPPGRKNPIPWHSRSPDSMERSLTDAALKQATRDINNILAESFDGFKHGDCGKLCLIPLESVPRGYESGERMTWYRFHRAMEGFFLHPIPFAVELNHSYIDHTRWKVGQVEYNDQYFASIADFVQSYNDGSAQKVRVPTPTGDAAMYSSLRQHGTPAHPSEPLRGPELIEPDGRRYKVTGRHVEYMGWSFDWRLATSSGPHLFDVRMNGERILYELALKEIATWYSGTDPVTTAKFVDCGLPAGGYFELARGIDCPTTATFFDTVHMMDRADPVIYKNSVCVFELNTGIPLRRHYESNFYDGQSFYGGLVDNALVLRTIQTIGNYDLLYDFIFHQNGVLEVKASLNGYVWTSYYQASQAPYGYPTWGGSIANVHQHFFNFKVDLDVGGTENRFETVDIILDNVTLPFRPNVRHFLTRFERNQKTRETEATVQYDFTKPKYYNFYSDNNKNRFNAHRGYRIQLNGIAKNLLPKDGATAVNGAAWMDYQVAVTRRKDSEPSSSSIFNQNDLYDPVVNFQSFIDDDENIVDEDLVAWVTLAAHHLPHSEDYPVTATAGNQLQFFIRPFHFYDEDPSMASSNAVWIGRSPGSPENYVERYGTPEVSTCEPKHTPMNYDGRWHNA</sequence>
<evidence type="ECO:0000256" key="3">
    <source>
        <dbReference type="ARBA" id="ARBA00022772"/>
    </source>
</evidence>
<dbReference type="Gene3D" id="2.70.98.20">
    <property type="entry name" value="Copper amine oxidase, catalytic domain"/>
    <property type="match status" value="1"/>
</dbReference>
<evidence type="ECO:0000256" key="7">
    <source>
        <dbReference type="PIRSR" id="PIRSR600269-51"/>
    </source>
</evidence>
<evidence type="ECO:0000256" key="2">
    <source>
        <dbReference type="ARBA" id="ARBA00022723"/>
    </source>
</evidence>
<comment type="cofactor">
    <cofactor evidence="8">
        <name>Cu cation</name>
        <dbReference type="ChEBI" id="CHEBI:23378"/>
    </cofactor>
    <text evidence="8">Contains 1 topaquinone per subunit.</text>
</comment>
<dbReference type="InterPro" id="IPR015802">
    <property type="entry name" value="Cu_amine_oxidase_N3"/>
</dbReference>
<feature type="transmembrane region" description="Helical" evidence="10">
    <location>
        <begin position="20"/>
        <end position="44"/>
    </location>
</feature>
<keyword evidence="2 8" id="KW-0479">Metal-binding</keyword>
<dbReference type="SUPFAM" id="SSF49998">
    <property type="entry name" value="Amine oxidase catalytic domain"/>
    <property type="match status" value="1"/>
</dbReference>
<evidence type="ECO:0000256" key="8">
    <source>
        <dbReference type="RuleBase" id="RU000672"/>
    </source>
</evidence>
<feature type="active site" description="Proton acceptor" evidence="6">
    <location>
        <position position="400"/>
    </location>
</feature>
<feature type="modified residue" description="2',4',5'-topaquinone" evidence="7">
    <location>
        <position position="487"/>
    </location>
</feature>
<dbReference type="PANTHER" id="PTHR10638">
    <property type="entry name" value="COPPER AMINE OXIDASE"/>
    <property type="match status" value="1"/>
</dbReference>
<dbReference type="Pfam" id="PF02727">
    <property type="entry name" value="Cu_amine_oxidN2"/>
    <property type="match status" value="1"/>
</dbReference>
<dbReference type="FunFam" id="3.10.450.40:FF:000018">
    <property type="entry name" value="Amine oxidase"/>
    <property type="match status" value="1"/>
</dbReference>
<dbReference type="GO" id="GO:0048038">
    <property type="term" value="F:quinone binding"/>
    <property type="evidence" value="ECO:0007669"/>
    <property type="project" value="InterPro"/>
</dbReference>
<keyword evidence="3 6" id="KW-0801">TPQ</keyword>
<comment type="PTM">
    <text evidence="7 8">Topaquinone (TPQ) is generated by copper-dependent autoxidation of a specific tyrosyl residue.</text>
</comment>
<keyword evidence="10" id="KW-1133">Transmembrane helix</keyword>
<feature type="domain" description="Copper amine oxidase catalytic" evidence="11">
    <location>
        <begin position="329"/>
        <end position="736"/>
    </location>
</feature>
<dbReference type="GO" id="GO:0009308">
    <property type="term" value="P:amine metabolic process"/>
    <property type="evidence" value="ECO:0007669"/>
    <property type="project" value="UniProtKB-UniRule"/>
</dbReference>
<evidence type="ECO:0000256" key="6">
    <source>
        <dbReference type="PIRSR" id="PIRSR600269-50"/>
    </source>
</evidence>
<dbReference type="Pfam" id="PF02728">
    <property type="entry name" value="Cu_amine_oxidN3"/>
    <property type="match status" value="1"/>
</dbReference>
<dbReference type="Gene3D" id="3.10.450.40">
    <property type="match status" value="2"/>
</dbReference>
<feature type="active site" description="Schiff-base intermediate with substrate; via topaquinone" evidence="6">
    <location>
        <position position="487"/>
    </location>
</feature>
<keyword evidence="4 8" id="KW-0560">Oxidoreductase</keyword>
<dbReference type="STRING" id="7739.C3Z0Z6"/>
<dbReference type="InterPro" id="IPR015800">
    <property type="entry name" value="Cu_amine_oxidase_N2"/>
</dbReference>
<evidence type="ECO:0000259" key="11">
    <source>
        <dbReference type="Pfam" id="PF01179"/>
    </source>
</evidence>
<dbReference type="InterPro" id="IPR015798">
    <property type="entry name" value="Cu_amine_oxidase_C"/>
</dbReference>